<comment type="caution">
    <text evidence="16">The sequence shown here is derived from an EMBL/GenBank/DDBJ whole genome shotgun (WGS) entry which is preliminary data.</text>
</comment>
<feature type="region of interest" description="Disordered" evidence="14">
    <location>
        <begin position="1"/>
        <end position="63"/>
    </location>
</feature>
<dbReference type="InterPro" id="IPR017938">
    <property type="entry name" value="Riboflavin_synthase-like_b-brl"/>
</dbReference>
<dbReference type="InterPro" id="IPR003097">
    <property type="entry name" value="CysJ-like_FAD-binding"/>
</dbReference>
<dbReference type="InterPro" id="IPR001709">
    <property type="entry name" value="Flavoprot_Pyr_Nucl_cyt_Rdtase"/>
</dbReference>
<keyword evidence="11" id="KW-0560">Oxidoreductase</keyword>
<protein>
    <recommendedName>
        <fullName evidence="4">assimilatory sulfite reductase (NADPH)</fullName>
        <ecNumber evidence="4">1.8.1.2</ecNumber>
    </recommendedName>
</protein>
<evidence type="ECO:0000256" key="9">
    <source>
        <dbReference type="ARBA" id="ARBA00022857"/>
    </source>
</evidence>
<keyword evidence="10" id="KW-0249">Electron transport</keyword>
<comment type="function">
    <text evidence="13">This enzyme catalyzes the 6-electron reduction of sulfite to sulfide. This is one of several activities required for the biosynthesis of L-cysteine from sulfate.</text>
</comment>
<dbReference type="InterPro" id="IPR001433">
    <property type="entry name" value="OxRdtase_FAD/NAD-bd"/>
</dbReference>
<dbReference type="EC" id="1.8.1.2" evidence="4"/>
<dbReference type="Gene3D" id="1.20.990.10">
    <property type="entry name" value="NADPH-cytochrome p450 Reductase, Chain A, domain 3"/>
    <property type="match status" value="1"/>
</dbReference>
<dbReference type="PRINTS" id="PR00371">
    <property type="entry name" value="FPNCR"/>
</dbReference>
<feature type="compositionally biased region" description="Polar residues" evidence="14">
    <location>
        <begin position="7"/>
        <end position="21"/>
    </location>
</feature>
<comment type="catalytic activity">
    <reaction evidence="12">
        <text>hydrogen sulfide + 3 NADP(+) + 3 H2O = sulfite + 3 NADPH + 4 H(+)</text>
        <dbReference type="Rhea" id="RHEA:13801"/>
        <dbReference type="ChEBI" id="CHEBI:15377"/>
        <dbReference type="ChEBI" id="CHEBI:15378"/>
        <dbReference type="ChEBI" id="CHEBI:17359"/>
        <dbReference type="ChEBI" id="CHEBI:29919"/>
        <dbReference type="ChEBI" id="CHEBI:57783"/>
        <dbReference type="ChEBI" id="CHEBI:58349"/>
        <dbReference type="EC" id="1.8.1.2"/>
    </reaction>
</comment>
<dbReference type="GO" id="GO:0004783">
    <property type="term" value="F:sulfite reductase (NADPH) activity"/>
    <property type="evidence" value="ECO:0007669"/>
    <property type="project" value="UniProtKB-EC"/>
</dbReference>
<gene>
    <name evidence="16" type="ORF">E3P86_02596</name>
</gene>
<evidence type="ECO:0000256" key="13">
    <source>
        <dbReference type="ARBA" id="ARBA00059320"/>
    </source>
</evidence>
<dbReference type="Proteomes" id="UP000310689">
    <property type="component" value="Unassembled WGS sequence"/>
</dbReference>
<dbReference type="GO" id="GO:0050660">
    <property type="term" value="F:flavin adenine dinucleotide binding"/>
    <property type="evidence" value="ECO:0007669"/>
    <property type="project" value="TreeGrafter"/>
</dbReference>
<dbReference type="InterPro" id="IPR017927">
    <property type="entry name" value="FAD-bd_FR_type"/>
</dbReference>
<evidence type="ECO:0000256" key="3">
    <source>
        <dbReference type="ARBA" id="ARBA00004774"/>
    </source>
</evidence>
<dbReference type="InterPro" id="IPR039261">
    <property type="entry name" value="FNR_nucleotide-bd"/>
</dbReference>
<dbReference type="FunFam" id="3.40.50.80:FF:000033">
    <property type="entry name" value="Sulfite reductase (NADPH) flavoprotein alpha-component"/>
    <property type="match status" value="1"/>
</dbReference>
<proteinExistence type="predicted"/>
<dbReference type="GO" id="GO:0005829">
    <property type="term" value="C:cytosol"/>
    <property type="evidence" value="ECO:0007669"/>
    <property type="project" value="TreeGrafter"/>
</dbReference>
<evidence type="ECO:0000256" key="11">
    <source>
        <dbReference type="ARBA" id="ARBA00023002"/>
    </source>
</evidence>
<dbReference type="PROSITE" id="PS51384">
    <property type="entry name" value="FAD_FR"/>
    <property type="match status" value="1"/>
</dbReference>
<dbReference type="InterPro" id="IPR002869">
    <property type="entry name" value="Pyrv_flavodox_OxRed_cen"/>
</dbReference>
<comment type="cofactor">
    <cofactor evidence="1">
        <name>FMN</name>
        <dbReference type="ChEBI" id="CHEBI:58210"/>
    </cofactor>
</comment>
<dbReference type="GO" id="GO:0010181">
    <property type="term" value="F:FMN binding"/>
    <property type="evidence" value="ECO:0007669"/>
    <property type="project" value="TreeGrafter"/>
</dbReference>
<dbReference type="SUPFAM" id="SSF52343">
    <property type="entry name" value="Ferredoxin reductase-like, C-terminal NADP-linked domain"/>
    <property type="match status" value="1"/>
</dbReference>
<dbReference type="Gene3D" id="3.40.920.10">
    <property type="entry name" value="Pyruvate-ferredoxin oxidoreductase, PFOR, domain III"/>
    <property type="match status" value="1"/>
</dbReference>
<keyword evidence="7" id="KW-0288">FMN</keyword>
<dbReference type="Pfam" id="PF00175">
    <property type="entry name" value="NAD_binding_1"/>
    <property type="match status" value="1"/>
</dbReference>
<keyword evidence="5" id="KW-0813">Transport</keyword>
<dbReference type="FunFam" id="1.20.990.10:FF:000010">
    <property type="entry name" value="Sulfite reductase [NADPH] flavoprotein component"/>
    <property type="match status" value="1"/>
</dbReference>
<name>A0A4T0J0E6_WALIC</name>
<dbReference type="EMBL" id="SPOI01000139">
    <property type="protein sequence ID" value="TIB36009.1"/>
    <property type="molecule type" value="Genomic_DNA"/>
</dbReference>
<evidence type="ECO:0000313" key="17">
    <source>
        <dbReference type="Proteomes" id="UP000310689"/>
    </source>
</evidence>
<evidence type="ECO:0000256" key="14">
    <source>
        <dbReference type="SAM" id="MobiDB-lite"/>
    </source>
</evidence>
<evidence type="ECO:0000256" key="2">
    <source>
        <dbReference type="ARBA" id="ARBA00001974"/>
    </source>
</evidence>
<evidence type="ECO:0000256" key="8">
    <source>
        <dbReference type="ARBA" id="ARBA00022827"/>
    </source>
</evidence>
<evidence type="ECO:0000256" key="5">
    <source>
        <dbReference type="ARBA" id="ARBA00022448"/>
    </source>
</evidence>
<dbReference type="Pfam" id="PF00667">
    <property type="entry name" value="FAD_binding_1"/>
    <property type="match status" value="1"/>
</dbReference>
<comment type="pathway">
    <text evidence="3">Sulfur metabolism; hydrogen sulfide biosynthesis; hydrogen sulfide from sulfite (NADPH route): step 1/1.</text>
</comment>
<feature type="domain" description="FAD-binding FR-type" evidence="15">
    <location>
        <begin position="614"/>
        <end position="843"/>
    </location>
</feature>
<keyword evidence="9" id="KW-0521">NADP</keyword>
<evidence type="ECO:0000256" key="10">
    <source>
        <dbReference type="ARBA" id="ARBA00022982"/>
    </source>
</evidence>
<organism evidence="16 17">
    <name type="scientific">Wallemia ichthyophaga</name>
    <dbReference type="NCBI Taxonomy" id="245174"/>
    <lineage>
        <taxon>Eukaryota</taxon>
        <taxon>Fungi</taxon>
        <taxon>Dikarya</taxon>
        <taxon>Basidiomycota</taxon>
        <taxon>Wallemiomycotina</taxon>
        <taxon>Wallemiomycetes</taxon>
        <taxon>Wallemiales</taxon>
        <taxon>Wallemiaceae</taxon>
        <taxon>Wallemia</taxon>
    </lineage>
</organism>
<dbReference type="AlphaFoldDB" id="A0A4T0J0E6"/>
<accession>A0A4T0J0E6</accession>
<evidence type="ECO:0000313" key="16">
    <source>
        <dbReference type="EMBL" id="TIB36009.1"/>
    </source>
</evidence>
<dbReference type="SUPFAM" id="SSF53323">
    <property type="entry name" value="Pyruvate-ferredoxin oxidoreductase, PFOR, domain III"/>
    <property type="match status" value="1"/>
</dbReference>
<dbReference type="InterPro" id="IPR023173">
    <property type="entry name" value="NADPH_Cyt_P450_Rdtase_alpha"/>
</dbReference>
<dbReference type="PANTHER" id="PTHR19384:SF109">
    <property type="entry name" value="SULFITE REDUCTASE [NADPH] FLAVOPROTEIN COMPONENT"/>
    <property type="match status" value="1"/>
</dbReference>
<evidence type="ECO:0000256" key="4">
    <source>
        <dbReference type="ARBA" id="ARBA00012604"/>
    </source>
</evidence>
<dbReference type="Gene3D" id="3.40.50.970">
    <property type="match status" value="1"/>
</dbReference>
<feature type="compositionally biased region" description="Basic and acidic residues" evidence="14">
    <location>
        <begin position="43"/>
        <end position="59"/>
    </location>
</feature>
<keyword evidence="6" id="KW-0285">Flavoprotein</keyword>
<evidence type="ECO:0000259" key="15">
    <source>
        <dbReference type="PROSITE" id="PS51384"/>
    </source>
</evidence>
<dbReference type="CDD" id="cd06207">
    <property type="entry name" value="CyPoR_like"/>
    <property type="match status" value="1"/>
</dbReference>
<keyword evidence="8" id="KW-0274">FAD</keyword>
<reference evidence="16 17" key="1">
    <citation type="submission" date="2019-03" db="EMBL/GenBank/DDBJ databases">
        <title>Sequencing 23 genomes of Wallemia ichthyophaga.</title>
        <authorList>
            <person name="Gostincar C."/>
        </authorList>
    </citation>
    <scope>NUCLEOTIDE SEQUENCE [LARGE SCALE GENOMIC DNA]</scope>
    <source>
        <strain evidence="16 17">EXF-6200</strain>
    </source>
</reference>
<comment type="cofactor">
    <cofactor evidence="2">
        <name>FAD</name>
        <dbReference type="ChEBI" id="CHEBI:57692"/>
    </cofactor>
</comment>
<dbReference type="PANTHER" id="PTHR19384">
    <property type="entry name" value="NITRIC OXIDE SYNTHASE-RELATED"/>
    <property type="match status" value="1"/>
</dbReference>
<evidence type="ECO:0000256" key="12">
    <source>
        <dbReference type="ARBA" id="ARBA00052219"/>
    </source>
</evidence>
<evidence type="ECO:0000256" key="7">
    <source>
        <dbReference type="ARBA" id="ARBA00022643"/>
    </source>
</evidence>
<dbReference type="Gene3D" id="3.40.50.80">
    <property type="entry name" value="Nucleotide-binding domain of ferredoxin-NADP reductase (FNR) module"/>
    <property type="match status" value="1"/>
</dbReference>
<dbReference type="Gene3D" id="2.40.30.10">
    <property type="entry name" value="Translation factors"/>
    <property type="match status" value="1"/>
</dbReference>
<sequence>MPGSLNPPISSEGPSTLAHSVNETRQKFESMPIIDSGIATPNDSDRSRPTSTPIDKEEPSASLRSPIVAVQRAVSEKSNTIFVYDSAKFDGFGEDLNDDRVKFMQDRQGSGAAIAGYSRASQVGTISVLINSQSLINFIPALKSYSEKSKLVLQVNSYDRDADLNIRSGISTILDAAHQLENYTILLSASAEEVVLNSQLAYDLPGNVIHAFDGIYAARERSSLRNIKPSSGAAVTFHSSEPVTKALVVPGSDISNALIAGLDKSYGLLVIHKLRPTNLKALSESIPASIENLLVYNDERAQGVLLNYVVSAVFTAQRKIKVNAFSDPAPFTAAVPQDQSKSCVFVEQPNQLTADLVGCLFAQNKNLSTKVQTAYDHFIGQTGLSLSHLKIGKQDSGAALALPVESSVDFLSVNIASLKQTNVFKYVKDGGIVLLDGPLQTPEEVPAKLSYADKQTVIEKRLRLWVVDSVAISEDHQSVALLVAFLLLFTSSVPRLPTSVKGLLKNFLPALQKIDTIITHTEESLYESVVDKASWLAVQPGKEIKPDSRIVGISFNGLSPVAVGTQDENLNSKVHAIKGSWVEPAWQLMFNESFTTGASEYERPLATLKPSIPEDTHLITVQENRRLTPDDYDRNVFHISFDTNGTDLKYEIGEALGIYGHNDESEVKDFLQWYGLPADGVISVEHDNGRVESRTVFQVFQQDVDIFGKPPKSFFGALEEYASSREEQRTLRFISSAEGSSTFKKMSEIDTLTYADVLKMFPSARPPASELLHMIGEIHPRHYSIASSNAAVGNQVDLLIVTVEWKTPSGSPRYGQCTRYLAGLAVGTKVAVSIKPSVMKLPERDDAPIVMAGLGTGAAPFRAFIQHRAWQREQGVNVGPLLYYFGSRYRAAEYLYGEELEAYMADGVITHMGLAFSRDGKGKVYIQHKMLEDKKMLHKMLASKEEGGDEGSFFLCGPTWPVPDVYEALCGSYVEAAGKSRKEAEDAIEDMKEHERYVLEVY</sequence>
<evidence type="ECO:0000256" key="6">
    <source>
        <dbReference type="ARBA" id="ARBA00022630"/>
    </source>
</evidence>
<evidence type="ECO:0000256" key="1">
    <source>
        <dbReference type="ARBA" id="ARBA00001917"/>
    </source>
</evidence>
<dbReference type="SUPFAM" id="SSF63380">
    <property type="entry name" value="Riboflavin synthase domain-like"/>
    <property type="match status" value="1"/>
</dbReference>